<dbReference type="EMBL" id="JAYMYS010000005">
    <property type="protein sequence ID" value="KAK7392457.1"/>
    <property type="molecule type" value="Genomic_DNA"/>
</dbReference>
<comment type="caution">
    <text evidence="1">The sequence shown here is derived from an EMBL/GenBank/DDBJ whole genome shotgun (WGS) entry which is preliminary data.</text>
</comment>
<protein>
    <submittedName>
        <fullName evidence="1">Uncharacterized protein</fullName>
    </submittedName>
</protein>
<dbReference type="Proteomes" id="UP001386955">
    <property type="component" value="Unassembled WGS sequence"/>
</dbReference>
<sequence>MASLGHALGVANKKESSLPFSLGYFVAVGGRYCRGEMSLVYMQEVQEEILPVGPICKILETLHTFSVTVKSQALCSHGVEARSNGIGLGNAFCTLDVDGEIVLCSFKHELQPGQIG</sequence>
<keyword evidence="2" id="KW-1185">Reference proteome</keyword>
<accession>A0AAN9SFK6</accession>
<dbReference type="AlphaFoldDB" id="A0AAN9SFK6"/>
<evidence type="ECO:0000313" key="1">
    <source>
        <dbReference type="EMBL" id="KAK7392457.1"/>
    </source>
</evidence>
<name>A0AAN9SFK6_PSOTE</name>
<evidence type="ECO:0000313" key="2">
    <source>
        <dbReference type="Proteomes" id="UP001386955"/>
    </source>
</evidence>
<proteinExistence type="predicted"/>
<reference evidence="1 2" key="1">
    <citation type="submission" date="2024-01" db="EMBL/GenBank/DDBJ databases">
        <title>The genomes of 5 underutilized Papilionoideae crops provide insights into root nodulation and disease resistanc.</title>
        <authorList>
            <person name="Jiang F."/>
        </authorList>
    </citation>
    <scope>NUCLEOTIDE SEQUENCE [LARGE SCALE GENOMIC DNA]</scope>
    <source>
        <strain evidence="1">DUOXIRENSHENG_FW03</strain>
        <tissue evidence="1">Leaves</tissue>
    </source>
</reference>
<gene>
    <name evidence="1" type="ORF">VNO78_20896</name>
</gene>
<organism evidence="1 2">
    <name type="scientific">Psophocarpus tetragonolobus</name>
    <name type="common">Winged bean</name>
    <name type="synonym">Dolichos tetragonolobus</name>
    <dbReference type="NCBI Taxonomy" id="3891"/>
    <lineage>
        <taxon>Eukaryota</taxon>
        <taxon>Viridiplantae</taxon>
        <taxon>Streptophyta</taxon>
        <taxon>Embryophyta</taxon>
        <taxon>Tracheophyta</taxon>
        <taxon>Spermatophyta</taxon>
        <taxon>Magnoliopsida</taxon>
        <taxon>eudicotyledons</taxon>
        <taxon>Gunneridae</taxon>
        <taxon>Pentapetalae</taxon>
        <taxon>rosids</taxon>
        <taxon>fabids</taxon>
        <taxon>Fabales</taxon>
        <taxon>Fabaceae</taxon>
        <taxon>Papilionoideae</taxon>
        <taxon>50 kb inversion clade</taxon>
        <taxon>NPAAA clade</taxon>
        <taxon>indigoferoid/millettioid clade</taxon>
        <taxon>Phaseoleae</taxon>
        <taxon>Psophocarpus</taxon>
    </lineage>
</organism>